<dbReference type="UniPathway" id="UPA00242"/>
<feature type="active site" description="Proton acceptor" evidence="9">
    <location>
        <position position="320"/>
    </location>
</feature>
<dbReference type="KEGG" id="scp:HMPREF0833_11523"/>
<dbReference type="Proteomes" id="UP000001502">
    <property type="component" value="Chromosome"/>
</dbReference>
<dbReference type="GO" id="GO:0006006">
    <property type="term" value="P:glucose metabolic process"/>
    <property type="evidence" value="ECO:0007669"/>
    <property type="project" value="TreeGrafter"/>
</dbReference>
<dbReference type="AlphaFoldDB" id="F8DG75"/>
<feature type="binding site" evidence="11">
    <location>
        <begin position="187"/>
        <end position="189"/>
    </location>
    <ligand>
        <name>beta-D-galactose</name>
        <dbReference type="ChEBI" id="CHEBI:27667"/>
    </ligand>
</feature>
<dbReference type="GO" id="GO:0033499">
    <property type="term" value="P:galactose catabolic process via UDP-galactose, Leloir pathway"/>
    <property type="evidence" value="ECO:0007669"/>
    <property type="project" value="TreeGrafter"/>
</dbReference>
<dbReference type="InterPro" id="IPR018052">
    <property type="entry name" value="Ald1_epimerase_CS"/>
</dbReference>
<evidence type="ECO:0000256" key="4">
    <source>
        <dbReference type="ARBA" id="ARBA00013185"/>
    </source>
</evidence>
<dbReference type="SUPFAM" id="SSF74650">
    <property type="entry name" value="Galactose mutarotase-like"/>
    <property type="match status" value="1"/>
</dbReference>
<dbReference type="InterPro" id="IPR014718">
    <property type="entry name" value="GH-type_carb-bd"/>
</dbReference>
<dbReference type="Pfam" id="PF01263">
    <property type="entry name" value="Aldose_epim"/>
    <property type="match status" value="1"/>
</dbReference>
<dbReference type="PIRSF" id="PIRSF005096">
    <property type="entry name" value="GALM"/>
    <property type="match status" value="1"/>
</dbReference>
<dbReference type="GO" id="GO:0005737">
    <property type="term" value="C:cytoplasm"/>
    <property type="evidence" value="ECO:0007669"/>
    <property type="project" value="TreeGrafter"/>
</dbReference>
<dbReference type="InterPro" id="IPR047215">
    <property type="entry name" value="Galactose_mutarotase-like"/>
</dbReference>
<dbReference type="EMBL" id="CP002843">
    <property type="protein sequence ID" value="AEH56554.1"/>
    <property type="molecule type" value="Genomic_DNA"/>
</dbReference>
<accession>F8DG75</accession>
<evidence type="ECO:0000256" key="8">
    <source>
        <dbReference type="PIRNR" id="PIRNR005096"/>
    </source>
</evidence>
<name>F8DG75_STREP</name>
<comment type="similarity">
    <text evidence="3 8">Belongs to the aldose epimerase family.</text>
</comment>
<organism evidence="12 13">
    <name type="scientific">Streptococcus parasanguinis (strain ATCC 15912 / DSM 6778 / CIP 104372 / LMG 14537)</name>
    <dbReference type="NCBI Taxonomy" id="760570"/>
    <lineage>
        <taxon>Bacteria</taxon>
        <taxon>Bacillati</taxon>
        <taxon>Bacillota</taxon>
        <taxon>Bacilli</taxon>
        <taxon>Lactobacillales</taxon>
        <taxon>Streptococcaceae</taxon>
        <taxon>Streptococcus</taxon>
    </lineage>
</organism>
<comment type="catalytic activity">
    <reaction evidence="1 8">
        <text>alpha-D-glucose = beta-D-glucose</text>
        <dbReference type="Rhea" id="RHEA:10264"/>
        <dbReference type="ChEBI" id="CHEBI:15903"/>
        <dbReference type="ChEBI" id="CHEBI:17925"/>
        <dbReference type="EC" id="5.1.3.3"/>
    </reaction>
</comment>
<protein>
    <recommendedName>
        <fullName evidence="5 8">Aldose 1-epimerase</fullName>
        <ecNumber evidence="4 8">5.1.3.3</ecNumber>
    </recommendedName>
</protein>
<dbReference type="PANTHER" id="PTHR10091:SF0">
    <property type="entry name" value="GALACTOSE MUTAROTASE"/>
    <property type="match status" value="1"/>
</dbReference>
<evidence type="ECO:0000313" key="13">
    <source>
        <dbReference type="Proteomes" id="UP000001502"/>
    </source>
</evidence>
<dbReference type="InterPro" id="IPR008183">
    <property type="entry name" value="Aldose_1/G6P_1-epimerase"/>
</dbReference>
<keyword evidence="6 8" id="KW-0413">Isomerase</keyword>
<evidence type="ECO:0000256" key="1">
    <source>
        <dbReference type="ARBA" id="ARBA00001614"/>
    </source>
</evidence>
<evidence type="ECO:0000313" key="12">
    <source>
        <dbReference type="EMBL" id="AEH56554.1"/>
    </source>
</evidence>
<evidence type="ECO:0000256" key="11">
    <source>
        <dbReference type="PIRSR" id="PIRSR005096-3"/>
    </source>
</evidence>
<keyword evidence="7 8" id="KW-0119">Carbohydrate metabolism</keyword>
<evidence type="ECO:0000256" key="3">
    <source>
        <dbReference type="ARBA" id="ARBA00006206"/>
    </source>
</evidence>
<reference evidence="13" key="1">
    <citation type="submission" date="2011-06" db="EMBL/GenBank/DDBJ databases">
        <title>Complete sequence of Streptococcus parasanguinis strain ATCC 15912.</title>
        <authorList>
            <person name="Muzny D."/>
            <person name="Qin X."/>
            <person name="Buhay C."/>
            <person name="Dugan-Rocha S."/>
            <person name="Ding Y."/>
            <person name="Chen G."/>
            <person name="Hawes A."/>
            <person name="Holder M."/>
            <person name="Jhangiani S."/>
            <person name="Johnson A."/>
            <person name="Khan Z."/>
            <person name="Li Z."/>
            <person name="Liu W."/>
            <person name="Liu X."/>
            <person name="Perez L."/>
            <person name="Shen H."/>
            <person name="Wang Q."/>
            <person name="Watt J."/>
            <person name="Xi L."/>
            <person name="Xin Y."/>
            <person name="Zhou J."/>
            <person name="Deng J."/>
            <person name="Jiang H."/>
            <person name="Liu Y."/>
            <person name="Qu J."/>
            <person name="Song X.-Z."/>
            <person name="Zhang L."/>
            <person name="Villasana D."/>
            <person name="Johnson A."/>
            <person name="Liu J."/>
            <person name="Liyanage D."/>
            <person name="Lorensuhewa L."/>
            <person name="Robinson T."/>
            <person name="Song A."/>
            <person name="Song B.-B."/>
            <person name="Dinh H."/>
            <person name="Thornton R."/>
            <person name="Coyle M."/>
            <person name="Francisco L."/>
            <person name="Jackson L."/>
            <person name="Javaid M."/>
            <person name="Korchina V."/>
            <person name="Kovar C."/>
            <person name="Mata R."/>
            <person name="Mathew T."/>
            <person name="Ngo R."/>
            <person name="Nguyen L."/>
            <person name="Nguyen N."/>
            <person name="Okwuonu G."/>
            <person name="Ongeri F."/>
            <person name="Pham C."/>
            <person name="Simmons D."/>
            <person name="Wilczek-Boney K."/>
            <person name="Hale W."/>
            <person name="Jakkamsetti A."/>
            <person name="Pham P."/>
            <person name="Ruth R."/>
            <person name="San Lucas F."/>
            <person name="Warren J."/>
            <person name="Zhang J."/>
            <person name="Zhao Z."/>
            <person name="Zhou C."/>
            <person name="Zhu D."/>
            <person name="Lee S."/>
            <person name="Bess C."/>
            <person name="Blankenburg K."/>
            <person name="Forbes L."/>
            <person name="Fu Q."/>
            <person name="Gubbala S."/>
            <person name="Hirani K."/>
            <person name="Jayaseelan J.C."/>
            <person name="Lara F."/>
            <person name="Munidasa M."/>
            <person name="Palculict T."/>
            <person name="Patil S."/>
            <person name="Pu L.-L."/>
            <person name="Saada N."/>
            <person name="Tang L."/>
            <person name="Weissenberger G."/>
            <person name="Zhu Y."/>
            <person name="Hemphill L."/>
            <person name="Shang Y."/>
            <person name="Youmans B."/>
            <person name="Ayvaz T."/>
            <person name="Ross M."/>
            <person name="Santibanez J."/>
            <person name="Aqrawi P."/>
            <person name="Gross S."/>
            <person name="Joshi V."/>
            <person name="Fowler G."/>
            <person name="Nazareth L."/>
            <person name="Reid J."/>
            <person name="Worley K."/>
            <person name="Petrosino J."/>
            <person name="Highlander S."/>
            <person name="Gibbs R."/>
        </authorList>
    </citation>
    <scope>NUCLEOTIDE SEQUENCE [LARGE SCALE GENOMIC DNA]</scope>
    <source>
        <strain evidence="13">ATCC 15912 / DSM 6778 / CIP 104372 / LMG 14537</strain>
    </source>
</reference>
<dbReference type="GO" id="GO:0004034">
    <property type="term" value="F:aldose 1-epimerase activity"/>
    <property type="evidence" value="ECO:0007669"/>
    <property type="project" value="UniProtKB-EC"/>
</dbReference>
<dbReference type="InterPro" id="IPR015443">
    <property type="entry name" value="Aldose_1-epimerase"/>
</dbReference>
<feature type="active site" description="Proton donor" evidence="9">
    <location>
        <position position="187"/>
    </location>
</feature>
<proteinExistence type="inferred from homology"/>
<evidence type="ECO:0000256" key="10">
    <source>
        <dbReference type="PIRSR" id="PIRSR005096-2"/>
    </source>
</evidence>
<dbReference type="CDD" id="cd09019">
    <property type="entry name" value="galactose_mutarotase_like"/>
    <property type="match status" value="1"/>
</dbReference>
<dbReference type="PANTHER" id="PTHR10091">
    <property type="entry name" value="ALDOSE-1-EPIMERASE"/>
    <property type="match status" value="1"/>
</dbReference>
<dbReference type="Gene3D" id="2.70.98.10">
    <property type="match status" value="1"/>
</dbReference>
<dbReference type="PROSITE" id="PS00545">
    <property type="entry name" value="ALDOSE_1_EPIMERASE"/>
    <property type="match status" value="1"/>
</dbReference>
<dbReference type="GO" id="GO:0030246">
    <property type="term" value="F:carbohydrate binding"/>
    <property type="evidence" value="ECO:0007669"/>
    <property type="project" value="InterPro"/>
</dbReference>
<sequence>MEKNSERRRFVKQYQESVFGEWQNQEVRAYRLENDKGYQLSVMTYGATILEYVTPDKEDQFANIILGFDRFEDYVGNSPKYGASIGPVAGRIAGASFELNGQTYRLEANNGANCNHSGPTGWDSALFSVESVTDQEITLYTERADGTGGFPGNLKIWVTYGLTEDGELEIAYRVETDQDTLVNPTNHSYFNLSGNFTQAINDHVFQINHQGLYPIHPDGVPLQTVDRESPVVQHLYQAMLLEDLFKDSDPQIRLVEGLDHPFALPEGHENAGFLYHQPSGRFLTFKSEAPALVVYSANFVDETVHLQGQPMVQHNGLALEFQTVPDAIHSDQAEKVILRAGQVFTSKTSYHAIAKK</sequence>
<dbReference type="HOGENOM" id="CLU_031753_2_0_9"/>
<evidence type="ECO:0000256" key="2">
    <source>
        <dbReference type="ARBA" id="ARBA00005028"/>
    </source>
</evidence>
<comment type="pathway">
    <text evidence="2 8">Carbohydrate metabolism; hexose metabolism.</text>
</comment>
<dbReference type="EC" id="5.1.3.3" evidence="4 8"/>
<gene>
    <name evidence="12" type="ordered locus">HMPREF0833_11523</name>
</gene>
<evidence type="ECO:0000256" key="9">
    <source>
        <dbReference type="PIRSR" id="PIRSR005096-1"/>
    </source>
</evidence>
<evidence type="ECO:0000256" key="7">
    <source>
        <dbReference type="ARBA" id="ARBA00023277"/>
    </source>
</evidence>
<evidence type="ECO:0000256" key="5">
    <source>
        <dbReference type="ARBA" id="ARBA00014165"/>
    </source>
</evidence>
<evidence type="ECO:0000256" key="6">
    <source>
        <dbReference type="ARBA" id="ARBA00023235"/>
    </source>
</evidence>
<feature type="binding site" evidence="10">
    <location>
        <position position="259"/>
    </location>
    <ligand>
        <name>beta-D-galactose</name>
        <dbReference type="ChEBI" id="CHEBI:27667"/>
    </ligand>
</feature>
<dbReference type="InterPro" id="IPR011013">
    <property type="entry name" value="Gal_mutarotase_sf_dom"/>
</dbReference>